<dbReference type="EC" id="2.1.1.77" evidence="3"/>
<evidence type="ECO:0000313" key="13">
    <source>
        <dbReference type="Proteomes" id="UP000270343"/>
    </source>
</evidence>
<dbReference type="CDD" id="cd02440">
    <property type="entry name" value="AdoMet_MTases"/>
    <property type="match status" value="1"/>
</dbReference>
<evidence type="ECO:0000256" key="5">
    <source>
        <dbReference type="ARBA" id="ARBA00022490"/>
    </source>
</evidence>
<evidence type="ECO:0000256" key="7">
    <source>
        <dbReference type="ARBA" id="ARBA00022679"/>
    </source>
</evidence>
<dbReference type="InterPro" id="IPR000682">
    <property type="entry name" value="PCMT"/>
</dbReference>
<organism evidence="12 13">
    <name type="scientific">Streptomyces klenkii</name>
    <dbReference type="NCBI Taxonomy" id="1420899"/>
    <lineage>
        <taxon>Bacteria</taxon>
        <taxon>Bacillati</taxon>
        <taxon>Actinomycetota</taxon>
        <taxon>Actinomycetes</taxon>
        <taxon>Kitasatosporales</taxon>
        <taxon>Streptomycetaceae</taxon>
        <taxon>Streptomyces</taxon>
    </lineage>
</organism>
<dbReference type="InterPro" id="IPR029063">
    <property type="entry name" value="SAM-dependent_MTases_sf"/>
</dbReference>
<evidence type="ECO:0000256" key="1">
    <source>
        <dbReference type="ARBA" id="ARBA00004496"/>
    </source>
</evidence>
<dbReference type="OrthoDB" id="5143400at2"/>
<reference evidence="12 13" key="1">
    <citation type="journal article" date="2015" name="Antonie Van Leeuwenhoek">
        <title>Streptomyces klenkii sp. nov., isolated from deep marine sediment.</title>
        <authorList>
            <person name="Veyisoglu A."/>
            <person name="Sahin N."/>
        </authorList>
    </citation>
    <scope>NUCLEOTIDE SEQUENCE [LARGE SCALE GENOMIC DNA]</scope>
    <source>
        <strain evidence="12 13">KCTC 29202</strain>
    </source>
</reference>
<dbReference type="GO" id="GO:0005737">
    <property type="term" value="C:cytoplasm"/>
    <property type="evidence" value="ECO:0007669"/>
    <property type="project" value="UniProtKB-SubCell"/>
</dbReference>
<keyword evidence="8" id="KW-0949">S-adenosyl-L-methionine</keyword>
<evidence type="ECO:0000256" key="4">
    <source>
        <dbReference type="ARBA" id="ARBA00013346"/>
    </source>
</evidence>
<comment type="similarity">
    <text evidence="2">Belongs to the methyltransferase superfamily. L-isoaspartyl/D-aspartyl protein methyltransferase family.</text>
</comment>
<dbReference type="Gene3D" id="3.40.50.150">
    <property type="entry name" value="Vaccinia Virus protein VP39"/>
    <property type="match status" value="1"/>
</dbReference>
<keyword evidence="5" id="KW-0963">Cytoplasm</keyword>
<keyword evidence="13" id="KW-1185">Reference proteome</keyword>
<evidence type="ECO:0000256" key="3">
    <source>
        <dbReference type="ARBA" id="ARBA00011890"/>
    </source>
</evidence>
<evidence type="ECO:0000256" key="11">
    <source>
        <dbReference type="ARBA" id="ARBA00031350"/>
    </source>
</evidence>
<dbReference type="GO" id="GO:0004719">
    <property type="term" value="F:protein-L-isoaspartate (D-aspartate) O-methyltransferase activity"/>
    <property type="evidence" value="ECO:0007669"/>
    <property type="project" value="UniProtKB-EC"/>
</dbReference>
<evidence type="ECO:0000256" key="8">
    <source>
        <dbReference type="ARBA" id="ARBA00022691"/>
    </source>
</evidence>
<keyword evidence="7 12" id="KW-0808">Transferase</keyword>
<evidence type="ECO:0000256" key="6">
    <source>
        <dbReference type="ARBA" id="ARBA00022603"/>
    </source>
</evidence>
<dbReference type="EMBL" id="RBAM01000001">
    <property type="protein sequence ID" value="RKN77500.1"/>
    <property type="molecule type" value="Genomic_DNA"/>
</dbReference>
<dbReference type="SUPFAM" id="SSF53335">
    <property type="entry name" value="S-adenosyl-L-methionine-dependent methyltransferases"/>
    <property type="match status" value="1"/>
</dbReference>
<dbReference type="AlphaFoldDB" id="A0A3B0BX67"/>
<dbReference type="GO" id="GO:0032259">
    <property type="term" value="P:methylation"/>
    <property type="evidence" value="ECO:0007669"/>
    <property type="project" value="UniProtKB-KW"/>
</dbReference>
<name>A0A3B0BX67_9ACTN</name>
<accession>A0A3B0BX67</accession>
<dbReference type="Proteomes" id="UP000270343">
    <property type="component" value="Unassembled WGS sequence"/>
</dbReference>
<evidence type="ECO:0000256" key="2">
    <source>
        <dbReference type="ARBA" id="ARBA00005369"/>
    </source>
</evidence>
<comment type="subcellular location">
    <subcellularLocation>
        <location evidence="1">Cytoplasm</location>
    </subcellularLocation>
</comment>
<evidence type="ECO:0000313" key="12">
    <source>
        <dbReference type="EMBL" id="RKN77500.1"/>
    </source>
</evidence>
<dbReference type="PANTHER" id="PTHR11579:SF0">
    <property type="entry name" value="PROTEIN-L-ISOASPARTATE(D-ASPARTATE) O-METHYLTRANSFERASE"/>
    <property type="match status" value="1"/>
</dbReference>
<evidence type="ECO:0000256" key="10">
    <source>
        <dbReference type="ARBA" id="ARBA00031323"/>
    </source>
</evidence>
<keyword evidence="6 12" id="KW-0489">Methyltransferase</keyword>
<protein>
    <recommendedName>
        <fullName evidence="4">Protein-L-isoaspartate O-methyltransferase</fullName>
        <ecNumber evidence="3">2.1.1.77</ecNumber>
    </recommendedName>
    <alternativeName>
        <fullName evidence="11">L-isoaspartyl protein carboxyl methyltransferase</fullName>
    </alternativeName>
    <alternativeName>
        <fullName evidence="9">Protein L-isoaspartyl methyltransferase</fullName>
    </alternativeName>
    <alternativeName>
        <fullName evidence="10">Protein-beta-aspartate methyltransferase</fullName>
    </alternativeName>
</protein>
<sequence length="390" mass="42345">MTPRFAALRAACTDDLAAKGYFDRAPWVRDAVLTVERERFVPRDVWVWTKDGYRALSCGKEPEEWAKAVYDPVKAVVTQINDGKDTPSTAEGAEGFVCGSATSSVSALDIVCIKLGHLDLGRGHKVLEIGAGSGVNTALLEERAGPGNVVTIELDEALAELARHNLFAAGYTARVVCGDGEEGYADGAPYDRLICTASARSIPRAWREQVRPGGIILTPYGTLFSNSGLLRLTVGADGTAEGRFVHTAAYMWLRAHRTPGGRPPNVGAERLSASPADPDKVLDGDWHADFTVGHLVPGLMMQRIVGDEPRILLWDGEQSFASVCCDGWDESDSVMQQGPRSLWEEVVAAREWWDEQGRPEITRYGLTVTGDGEHHVWLDAPEHRLPQGGA</sequence>
<dbReference type="Pfam" id="PF01135">
    <property type="entry name" value="PCMT"/>
    <property type="match status" value="1"/>
</dbReference>
<comment type="caution">
    <text evidence="12">The sequence shown here is derived from an EMBL/GenBank/DDBJ whole genome shotgun (WGS) entry which is preliminary data.</text>
</comment>
<dbReference type="RefSeq" id="WP_120753114.1">
    <property type="nucleotide sequence ID" value="NZ_RBAM01000001.1"/>
</dbReference>
<proteinExistence type="inferred from homology"/>
<evidence type="ECO:0000256" key="9">
    <source>
        <dbReference type="ARBA" id="ARBA00030757"/>
    </source>
</evidence>
<dbReference type="PANTHER" id="PTHR11579">
    <property type="entry name" value="PROTEIN-L-ISOASPARTATE O-METHYLTRANSFERASE"/>
    <property type="match status" value="1"/>
</dbReference>
<gene>
    <name evidence="12" type="ORF">D7231_01910</name>
</gene>